<dbReference type="EMBL" id="JBAHYK010000132">
    <property type="protein sequence ID" value="KAL0577876.1"/>
    <property type="molecule type" value="Genomic_DNA"/>
</dbReference>
<protein>
    <submittedName>
        <fullName evidence="2">Uncharacterized protein</fullName>
    </submittedName>
</protein>
<gene>
    <name evidence="2" type="ORF">V5O48_004112</name>
</gene>
<feature type="compositionally biased region" description="Basic and acidic residues" evidence="1">
    <location>
        <begin position="60"/>
        <end position="79"/>
    </location>
</feature>
<comment type="caution">
    <text evidence="2">The sequence shown here is derived from an EMBL/GenBank/DDBJ whole genome shotgun (WGS) entry which is preliminary data.</text>
</comment>
<evidence type="ECO:0000256" key="1">
    <source>
        <dbReference type="SAM" id="MobiDB-lite"/>
    </source>
</evidence>
<reference evidence="2 3" key="1">
    <citation type="submission" date="2024-02" db="EMBL/GenBank/DDBJ databases">
        <title>A draft genome for the cacao thread blight pathogen Marasmius crinis-equi.</title>
        <authorList>
            <person name="Cohen S.P."/>
            <person name="Baruah I.K."/>
            <person name="Amoako-Attah I."/>
            <person name="Bukari Y."/>
            <person name="Meinhardt L.W."/>
            <person name="Bailey B.A."/>
        </authorList>
    </citation>
    <scope>NUCLEOTIDE SEQUENCE [LARGE SCALE GENOMIC DNA]</scope>
    <source>
        <strain evidence="2 3">GH-76</strain>
    </source>
</reference>
<accession>A0ABR3FR05</accession>
<evidence type="ECO:0000313" key="2">
    <source>
        <dbReference type="EMBL" id="KAL0577876.1"/>
    </source>
</evidence>
<name>A0ABR3FR05_9AGAR</name>
<proteinExistence type="predicted"/>
<sequence>MAPQRYAPLARKTRSPLAVQGIKNPLQAARVPRFSVNPPARRPARLQTPDYVPYARRERRQTEREQASPSSQDRRWPQFSTEYRDIYDQVYDDQDVDEPQKEQDFPWEDEKTLVSDLMHDGTVDQSEDSKLSSLVESIKDSFSLYSKELIDDIADTLVPVVNHVKHAHGVLNGEMDVSFAEGLQDFDRGCRAMEENTTMENDRVKEVYHESQTRIKELFKRLHATYQRRDQLWKDLETALNETINPSLSSLKGLPADVERTIANLEKQSKQIAQKDNVGTEKVLKSLLSKFT</sequence>
<organism evidence="2 3">
    <name type="scientific">Marasmius crinis-equi</name>
    <dbReference type="NCBI Taxonomy" id="585013"/>
    <lineage>
        <taxon>Eukaryota</taxon>
        <taxon>Fungi</taxon>
        <taxon>Dikarya</taxon>
        <taxon>Basidiomycota</taxon>
        <taxon>Agaricomycotina</taxon>
        <taxon>Agaricomycetes</taxon>
        <taxon>Agaricomycetidae</taxon>
        <taxon>Agaricales</taxon>
        <taxon>Marasmiineae</taxon>
        <taxon>Marasmiaceae</taxon>
        <taxon>Marasmius</taxon>
    </lineage>
</organism>
<feature type="region of interest" description="Disordered" evidence="1">
    <location>
        <begin position="1"/>
        <end position="79"/>
    </location>
</feature>
<keyword evidence="3" id="KW-1185">Reference proteome</keyword>
<evidence type="ECO:0000313" key="3">
    <source>
        <dbReference type="Proteomes" id="UP001465976"/>
    </source>
</evidence>
<dbReference type="Proteomes" id="UP001465976">
    <property type="component" value="Unassembled WGS sequence"/>
</dbReference>